<sequence length="926" mass="102904">MKPGGSTARPSSDEESGEGQIMIWLDALQLNFRGEVPVQQFLDDYLPRPRTEKANTIRGIVVKAAVEVANAKRQVGRAIIEAKMYKPLVAYLKAMARGFPRRTRPEFYVTHGTQIPSIDPDDHDTAPDIIAARPGPWTTVDGAKQDDEEETVSNDEEEKWKGGWPDVGTALELELKTDIFTNDGQINDSDDSKKVLIQITKSARGLLACGRCFAFVVTVFGLKARILRFDRAGWQASTAFDWSLENDILPMFFWRLYNPDVKDNRRVCMYGDDDTITIPTLEEKHRMYNLWKGTSSYKKAPLSFEEATRDSRWMEASRRMDAEQGEKRVLFFTIGPPLYQSDGLFSRATRVDRVLIKGDPTPTVYALKDTWRQLSGCRRPEIDFYDTIKRYCEENNISMEGMAQCLGSVELEHKTIFASLDAQQRCHTRSLLTPVGMPLKFFTSTKQLVQVLQAAAKQHQIAYAAGVIHRDVSEGNVSFDTETMKGLLFDWDYAEFTPEGKNNFEKWYPKRANDSKNQPYPDLKKSLKDFTGTFAFVAIEILEKNVTHEPKHDLESFFYLLVWMILRHTFSDQANYPKMCVELFDNPAAAAVKRDWLSRETELSRNNLPIFELVDILRESFKGQNPPRSTIVQSRRFTASASIPATPAKAVTYEDFLRIFEEALNFDDWPDDDPAIPFVPYTPREGKSLAKSHGLARSALEIFARMQQGLRGVGAVVTRSAGKRRQEDDSAHATASTSNLPGLTSDDSGDEASEPAPKKRRRKPAASRGEGAVVTGMRMGFLSLAPTSFVIPVASYCVLTVLIEYIHRGVQAQAPNRIQELALPSSQEYADQIVLRLFGIAGLYSNIGAAAIPSGRGAAGVDAVGTVQGVAGAESGQGVMGVDTEGSATGSIGGPATENASTMPPPPYLPSAQSDKMHALSDFSLV</sequence>
<gene>
    <name evidence="3" type="ORF">GGX14DRAFT_645763</name>
</gene>
<dbReference type="Pfam" id="PF17667">
    <property type="entry name" value="Pkinase_fungal"/>
    <property type="match status" value="1"/>
</dbReference>
<reference evidence="3" key="1">
    <citation type="submission" date="2023-03" db="EMBL/GenBank/DDBJ databases">
        <title>Massive genome expansion in bonnet fungi (Mycena s.s.) driven by repeated elements and novel gene families across ecological guilds.</title>
        <authorList>
            <consortium name="Lawrence Berkeley National Laboratory"/>
            <person name="Harder C.B."/>
            <person name="Miyauchi S."/>
            <person name="Viragh M."/>
            <person name="Kuo A."/>
            <person name="Thoen E."/>
            <person name="Andreopoulos B."/>
            <person name="Lu D."/>
            <person name="Skrede I."/>
            <person name="Drula E."/>
            <person name="Henrissat B."/>
            <person name="Morin E."/>
            <person name="Kohler A."/>
            <person name="Barry K."/>
            <person name="LaButti K."/>
            <person name="Morin E."/>
            <person name="Salamov A."/>
            <person name="Lipzen A."/>
            <person name="Mereny Z."/>
            <person name="Hegedus B."/>
            <person name="Baldrian P."/>
            <person name="Stursova M."/>
            <person name="Weitz H."/>
            <person name="Taylor A."/>
            <person name="Grigoriev I.V."/>
            <person name="Nagy L.G."/>
            <person name="Martin F."/>
            <person name="Kauserud H."/>
        </authorList>
    </citation>
    <scope>NUCLEOTIDE SEQUENCE</scope>
    <source>
        <strain evidence="3">9144</strain>
    </source>
</reference>
<evidence type="ECO:0000313" key="3">
    <source>
        <dbReference type="EMBL" id="KAJ7204657.1"/>
    </source>
</evidence>
<evidence type="ECO:0000256" key="1">
    <source>
        <dbReference type="SAM" id="MobiDB-lite"/>
    </source>
</evidence>
<dbReference type="Proteomes" id="UP001219525">
    <property type="component" value="Unassembled WGS sequence"/>
</dbReference>
<dbReference type="InterPro" id="IPR040976">
    <property type="entry name" value="Pkinase_fungal"/>
</dbReference>
<dbReference type="PANTHER" id="PTHR38248:SF2">
    <property type="entry name" value="FUNK1 11"/>
    <property type="match status" value="1"/>
</dbReference>
<feature type="region of interest" description="Disordered" evidence="1">
    <location>
        <begin position="876"/>
        <end position="914"/>
    </location>
</feature>
<dbReference type="SUPFAM" id="SSF56112">
    <property type="entry name" value="Protein kinase-like (PK-like)"/>
    <property type="match status" value="1"/>
</dbReference>
<dbReference type="GO" id="GO:0004672">
    <property type="term" value="F:protein kinase activity"/>
    <property type="evidence" value="ECO:0007669"/>
    <property type="project" value="InterPro"/>
</dbReference>
<proteinExistence type="predicted"/>
<feature type="domain" description="Protein kinase" evidence="2">
    <location>
        <begin position="334"/>
        <end position="643"/>
    </location>
</feature>
<evidence type="ECO:0000259" key="2">
    <source>
        <dbReference type="PROSITE" id="PS50011"/>
    </source>
</evidence>
<name>A0AAD6YDW9_9AGAR</name>
<feature type="compositionally biased region" description="Polar residues" evidence="1">
    <location>
        <begin position="733"/>
        <end position="746"/>
    </location>
</feature>
<dbReference type="PROSITE" id="PS50011">
    <property type="entry name" value="PROTEIN_KINASE_DOM"/>
    <property type="match status" value="1"/>
</dbReference>
<accession>A0AAD6YDW9</accession>
<dbReference type="PANTHER" id="PTHR38248">
    <property type="entry name" value="FUNK1 6"/>
    <property type="match status" value="1"/>
</dbReference>
<dbReference type="GO" id="GO:0005524">
    <property type="term" value="F:ATP binding"/>
    <property type="evidence" value="ECO:0007669"/>
    <property type="project" value="InterPro"/>
</dbReference>
<dbReference type="EMBL" id="JARJCW010000046">
    <property type="protein sequence ID" value="KAJ7204657.1"/>
    <property type="molecule type" value="Genomic_DNA"/>
</dbReference>
<evidence type="ECO:0000313" key="4">
    <source>
        <dbReference type="Proteomes" id="UP001219525"/>
    </source>
</evidence>
<comment type="caution">
    <text evidence="3">The sequence shown here is derived from an EMBL/GenBank/DDBJ whole genome shotgun (WGS) entry which is preliminary data.</text>
</comment>
<dbReference type="InterPro" id="IPR000719">
    <property type="entry name" value="Prot_kinase_dom"/>
</dbReference>
<feature type="region of interest" description="Disordered" evidence="1">
    <location>
        <begin position="719"/>
        <end position="770"/>
    </location>
</feature>
<protein>
    <recommendedName>
        <fullName evidence="2">Protein kinase domain-containing protein</fullName>
    </recommendedName>
</protein>
<dbReference type="AlphaFoldDB" id="A0AAD6YDW9"/>
<dbReference type="Gene3D" id="1.10.510.10">
    <property type="entry name" value="Transferase(Phosphotransferase) domain 1"/>
    <property type="match status" value="1"/>
</dbReference>
<keyword evidence="4" id="KW-1185">Reference proteome</keyword>
<dbReference type="InterPro" id="IPR011009">
    <property type="entry name" value="Kinase-like_dom_sf"/>
</dbReference>
<organism evidence="3 4">
    <name type="scientific">Mycena pura</name>
    <dbReference type="NCBI Taxonomy" id="153505"/>
    <lineage>
        <taxon>Eukaryota</taxon>
        <taxon>Fungi</taxon>
        <taxon>Dikarya</taxon>
        <taxon>Basidiomycota</taxon>
        <taxon>Agaricomycotina</taxon>
        <taxon>Agaricomycetes</taxon>
        <taxon>Agaricomycetidae</taxon>
        <taxon>Agaricales</taxon>
        <taxon>Marasmiineae</taxon>
        <taxon>Mycenaceae</taxon>
        <taxon>Mycena</taxon>
    </lineage>
</organism>